<organism evidence="1 2">
    <name type="scientific">Candidatus Nomurabacteria bacterium RIFCSPHIGHO2_01_FULL_39_10</name>
    <dbReference type="NCBI Taxonomy" id="1801733"/>
    <lineage>
        <taxon>Bacteria</taxon>
        <taxon>Candidatus Nomuraibacteriota</taxon>
    </lineage>
</organism>
<dbReference type="EMBL" id="MFTJ01000044">
    <property type="protein sequence ID" value="OGI64664.1"/>
    <property type="molecule type" value="Genomic_DNA"/>
</dbReference>
<dbReference type="SUPFAM" id="SSF53335">
    <property type="entry name" value="S-adenosyl-L-methionine-dependent methyltransferases"/>
    <property type="match status" value="1"/>
</dbReference>
<comment type="caution">
    <text evidence="1">The sequence shown here is derived from an EMBL/GenBank/DDBJ whole genome shotgun (WGS) entry which is preliminary data.</text>
</comment>
<evidence type="ECO:0008006" key="3">
    <source>
        <dbReference type="Google" id="ProtNLM"/>
    </source>
</evidence>
<protein>
    <recommendedName>
        <fullName evidence="3">Methyltransferase type 11 domain-containing protein</fullName>
    </recommendedName>
</protein>
<dbReference type="InterPro" id="IPR029063">
    <property type="entry name" value="SAM-dependent_MTases_sf"/>
</dbReference>
<gene>
    <name evidence="1" type="ORF">A2642_00815</name>
</gene>
<accession>A0A1F6V5G1</accession>
<name>A0A1F6V5G1_9BACT</name>
<reference evidence="1 2" key="1">
    <citation type="journal article" date="2016" name="Nat. Commun.">
        <title>Thousands of microbial genomes shed light on interconnected biogeochemical processes in an aquifer system.</title>
        <authorList>
            <person name="Anantharaman K."/>
            <person name="Brown C.T."/>
            <person name="Hug L.A."/>
            <person name="Sharon I."/>
            <person name="Castelle C.J."/>
            <person name="Probst A.J."/>
            <person name="Thomas B.C."/>
            <person name="Singh A."/>
            <person name="Wilkins M.J."/>
            <person name="Karaoz U."/>
            <person name="Brodie E.L."/>
            <person name="Williams K.H."/>
            <person name="Hubbard S.S."/>
            <person name="Banfield J.F."/>
        </authorList>
    </citation>
    <scope>NUCLEOTIDE SEQUENCE [LARGE SCALE GENOMIC DNA]</scope>
</reference>
<dbReference type="AlphaFoldDB" id="A0A1F6V5G1"/>
<evidence type="ECO:0000313" key="2">
    <source>
        <dbReference type="Proteomes" id="UP000178700"/>
    </source>
</evidence>
<dbReference type="Proteomes" id="UP000178700">
    <property type="component" value="Unassembled WGS sequence"/>
</dbReference>
<sequence>MDESLKKFNKEVRRERTTFFRDWEDGDSDLETIAIRYRNLERILFSHGMDLKKVKVLELGSGNAVFLDYMKKQSVDAVGVDVRPRGGKSHHK</sequence>
<proteinExistence type="predicted"/>
<evidence type="ECO:0000313" key="1">
    <source>
        <dbReference type="EMBL" id="OGI64664.1"/>
    </source>
</evidence>